<dbReference type="SUPFAM" id="SSF53649">
    <property type="entry name" value="Alkaline phosphatase-like"/>
    <property type="match status" value="1"/>
</dbReference>
<proteinExistence type="predicted"/>
<keyword evidence="2" id="KW-1185">Reference proteome</keyword>
<dbReference type="Pfam" id="PF01663">
    <property type="entry name" value="Phosphodiest"/>
    <property type="match status" value="1"/>
</dbReference>
<dbReference type="PANTHER" id="PTHR10151:SF120">
    <property type="entry name" value="BIS(5'-ADENOSYL)-TRIPHOSPHATASE"/>
    <property type="match status" value="1"/>
</dbReference>
<dbReference type="RefSeq" id="WP_425343703.1">
    <property type="nucleotide sequence ID" value="NZ_JBGUBD010000001.1"/>
</dbReference>
<organism evidence="1 2">
    <name type="scientific">Natronomicrosphaera hydrolytica</name>
    <dbReference type="NCBI Taxonomy" id="3242702"/>
    <lineage>
        <taxon>Bacteria</taxon>
        <taxon>Pseudomonadati</taxon>
        <taxon>Planctomycetota</taxon>
        <taxon>Phycisphaerae</taxon>
        <taxon>Phycisphaerales</taxon>
        <taxon>Phycisphaeraceae</taxon>
        <taxon>Natronomicrosphaera</taxon>
    </lineage>
</organism>
<dbReference type="InterPro" id="IPR002591">
    <property type="entry name" value="Phosphodiest/P_Trfase"/>
</dbReference>
<comment type="caution">
    <text evidence="1">The sequence shown here is derived from an EMBL/GenBank/DDBJ whole genome shotgun (WGS) entry which is preliminary data.</text>
</comment>
<evidence type="ECO:0000313" key="2">
    <source>
        <dbReference type="Proteomes" id="UP001575105"/>
    </source>
</evidence>
<dbReference type="Gene3D" id="3.40.720.10">
    <property type="entry name" value="Alkaline Phosphatase, subunit A"/>
    <property type="match status" value="1"/>
</dbReference>
<reference evidence="1 2" key="1">
    <citation type="submission" date="2024-08" db="EMBL/GenBank/DDBJ databases">
        <title>Whole-genome sequencing of halo(alkali)philic microorganisms from hypersaline lakes.</title>
        <authorList>
            <person name="Sorokin D.Y."/>
            <person name="Merkel A.Y."/>
            <person name="Messina E."/>
            <person name="Yakimov M."/>
        </authorList>
    </citation>
    <scope>NUCLEOTIDE SEQUENCE [LARGE SCALE GENOMIC DNA]</scope>
    <source>
        <strain evidence="1 2">AB-hyl4</strain>
    </source>
</reference>
<evidence type="ECO:0000313" key="1">
    <source>
        <dbReference type="EMBL" id="MFA9476776.1"/>
    </source>
</evidence>
<dbReference type="CDD" id="cd16018">
    <property type="entry name" value="Enpp"/>
    <property type="match status" value="1"/>
</dbReference>
<sequence length="474" mass="52774">MKPVALINVVGLSASLIGDDAPRLRALVERGRMTPLRPTLPAVTCSVQASMLTGKPVREHGIVGNGWYFRELAEVRFWNRSSRLIEAEPVWEAAKRRDAAATCANLFWWHNTYSSADVVLNVRPMYKADGRKLPDCYSEPAPLRDTLQRELGTFPLYHFWGPRADITSSRWIVNATMRVYDEHRPTLTLVYLPHLDYALQKFGPGHAESAAAVREIDAEVGRLLDYFDERGVTPIVVSEYGIEPVDAAVAVNRVLRDAGFLRVRIEDGRELLDAGACEAFAVADHQVAHVYVRRPERVAKVASLCAGITGVEAVLDRDAQRQRGIDHPRAGELVLVADRGKWFTYDYWHDDAVAPDFARTVDIHRKPGYDPRELFIDPAIRHPKLAVAMKLLRSKAMNMRTLMDLIPLDTSLVKGSHGRVDVADERRPVLIAPADITMPETDGDTLACEKVHDVVLNAMFGDATSSGDDLSVDA</sequence>
<dbReference type="Proteomes" id="UP001575105">
    <property type="component" value="Unassembled WGS sequence"/>
</dbReference>
<dbReference type="PANTHER" id="PTHR10151">
    <property type="entry name" value="ECTONUCLEOTIDE PYROPHOSPHATASE/PHOSPHODIESTERASE"/>
    <property type="match status" value="1"/>
</dbReference>
<gene>
    <name evidence="1" type="ORF">ACERK3_00580</name>
</gene>
<protein>
    <submittedName>
        <fullName evidence="1">Alkaline phosphatase family protein</fullName>
    </submittedName>
</protein>
<name>A0ABV4TZK4_9BACT</name>
<accession>A0ABV4TZK4</accession>
<dbReference type="EMBL" id="JBGUBD010000001">
    <property type="protein sequence ID" value="MFA9476776.1"/>
    <property type="molecule type" value="Genomic_DNA"/>
</dbReference>
<dbReference type="InterPro" id="IPR017850">
    <property type="entry name" value="Alkaline_phosphatase_core_sf"/>
</dbReference>